<dbReference type="Pfam" id="PF05194">
    <property type="entry name" value="UreE_C"/>
    <property type="match status" value="1"/>
</dbReference>
<accession>A0A381Y2K2</accession>
<evidence type="ECO:0000256" key="3">
    <source>
        <dbReference type="ARBA" id="ARBA00022596"/>
    </source>
</evidence>
<dbReference type="GO" id="GO:0005737">
    <property type="term" value="C:cytoplasm"/>
    <property type="evidence" value="ECO:0007669"/>
    <property type="project" value="UniProtKB-SubCell"/>
</dbReference>
<dbReference type="Pfam" id="PF02814">
    <property type="entry name" value="UreE_N"/>
    <property type="match status" value="1"/>
</dbReference>
<dbReference type="HAMAP" id="MF_00822">
    <property type="entry name" value="UreE"/>
    <property type="match status" value="1"/>
</dbReference>
<name>A0A381Y2K2_9ZZZZ</name>
<evidence type="ECO:0000256" key="4">
    <source>
        <dbReference type="ARBA" id="ARBA00023186"/>
    </source>
</evidence>
<dbReference type="SMART" id="SM00988">
    <property type="entry name" value="UreE_N"/>
    <property type="match status" value="1"/>
</dbReference>
<reference evidence="6" key="1">
    <citation type="submission" date="2018-05" db="EMBL/GenBank/DDBJ databases">
        <authorList>
            <person name="Lanie J.A."/>
            <person name="Ng W.-L."/>
            <person name="Kazmierczak K.M."/>
            <person name="Andrzejewski T.M."/>
            <person name="Davidsen T.M."/>
            <person name="Wayne K.J."/>
            <person name="Tettelin H."/>
            <person name="Glass J.I."/>
            <person name="Rusch D."/>
            <person name="Podicherti R."/>
            <person name="Tsui H.-C.T."/>
            <person name="Winkler M.E."/>
        </authorList>
    </citation>
    <scope>NUCLEOTIDE SEQUENCE</scope>
</reference>
<dbReference type="GO" id="GO:0019627">
    <property type="term" value="P:urea metabolic process"/>
    <property type="evidence" value="ECO:0007669"/>
    <property type="project" value="InterPro"/>
</dbReference>
<dbReference type="NCBIfam" id="NF009751">
    <property type="entry name" value="PRK13261.1-1"/>
    <property type="match status" value="1"/>
</dbReference>
<sequence length="151" mass="16935">MKEFIKKITRSKKIDGTVTLTLEQRARSRLKACLDGGEDVGVFMQRGSVLEHGDLIATEDGFVARVIAASEKLSSIYTNDSLLLARACYHLGNRHVELQITQKSVHYRHDHVLDEMLKSFGLNVISESLPFQPEKGAYNSHSTGHGHHQEH</sequence>
<dbReference type="GO" id="GO:0016151">
    <property type="term" value="F:nickel cation binding"/>
    <property type="evidence" value="ECO:0007669"/>
    <property type="project" value="InterPro"/>
</dbReference>
<dbReference type="InterPro" id="IPR007864">
    <property type="entry name" value="UreE_C_dom"/>
</dbReference>
<feature type="domain" description="UreE urease accessory N-terminal" evidence="5">
    <location>
        <begin position="1"/>
        <end position="64"/>
    </location>
</feature>
<evidence type="ECO:0000313" key="6">
    <source>
        <dbReference type="EMBL" id="SVA70637.1"/>
    </source>
</evidence>
<dbReference type="AlphaFoldDB" id="A0A381Y2K2"/>
<keyword evidence="3" id="KW-0533">Nickel</keyword>
<evidence type="ECO:0000256" key="1">
    <source>
        <dbReference type="ARBA" id="ARBA00004496"/>
    </source>
</evidence>
<keyword evidence="2" id="KW-0963">Cytoplasm</keyword>
<dbReference type="InterPro" id="IPR004029">
    <property type="entry name" value="UreE_N"/>
</dbReference>
<dbReference type="GO" id="GO:0006457">
    <property type="term" value="P:protein folding"/>
    <property type="evidence" value="ECO:0007669"/>
    <property type="project" value="InterPro"/>
</dbReference>
<dbReference type="PIRSF" id="PIRSF036402">
    <property type="entry name" value="Ureas_acces_UreE"/>
    <property type="match status" value="1"/>
</dbReference>
<evidence type="ECO:0000259" key="5">
    <source>
        <dbReference type="SMART" id="SM00988"/>
    </source>
</evidence>
<dbReference type="SUPFAM" id="SSF69287">
    <property type="entry name" value="Urease metallochaperone UreE, N-terminal domain"/>
    <property type="match status" value="1"/>
</dbReference>
<keyword evidence="4" id="KW-0143">Chaperone</keyword>
<dbReference type="CDD" id="cd00571">
    <property type="entry name" value="UreE"/>
    <property type="match status" value="1"/>
</dbReference>
<dbReference type="GO" id="GO:0065003">
    <property type="term" value="P:protein-containing complex assembly"/>
    <property type="evidence" value="ECO:0007669"/>
    <property type="project" value="InterPro"/>
</dbReference>
<evidence type="ECO:0000256" key="2">
    <source>
        <dbReference type="ARBA" id="ARBA00022490"/>
    </source>
</evidence>
<dbReference type="Gene3D" id="3.30.70.790">
    <property type="entry name" value="UreE, C-terminal domain"/>
    <property type="match status" value="1"/>
</dbReference>
<comment type="subcellular location">
    <subcellularLocation>
        <location evidence="1">Cytoplasm</location>
    </subcellularLocation>
</comment>
<dbReference type="InterPro" id="IPR036118">
    <property type="entry name" value="UreE_N_sf"/>
</dbReference>
<dbReference type="SUPFAM" id="SSF69737">
    <property type="entry name" value="Urease metallochaperone UreE, C-terminal domain"/>
    <property type="match status" value="1"/>
</dbReference>
<protein>
    <recommendedName>
        <fullName evidence="5">UreE urease accessory N-terminal domain-containing protein</fullName>
    </recommendedName>
</protein>
<dbReference type="EMBL" id="UINC01017093">
    <property type="protein sequence ID" value="SVA70637.1"/>
    <property type="molecule type" value="Genomic_DNA"/>
</dbReference>
<organism evidence="6">
    <name type="scientific">marine metagenome</name>
    <dbReference type="NCBI Taxonomy" id="408172"/>
    <lineage>
        <taxon>unclassified sequences</taxon>
        <taxon>metagenomes</taxon>
        <taxon>ecological metagenomes</taxon>
    </lineage>
</organism>
<gene>
    <name evidence="6" type="ORF">METZ01_LOCUS123491</name>
</gene>
<proteinExistence type="inferred from homology"/>
<dbReference type="InterPro" id="IPR012406">
    <property type="entry name" value="UreE"/>
</dbReference>
<dbReference type="Gene3D" id="2.60.260.20">
    <property type="entry name" value="Urease metallochaperone UreE, N-terminal domain"/>
    <property type="match status" value="1"/>
</dbReference>